<dbReference type="InterPro" id="IPR000551">
    <property type="entry name" value="MerR-type_HTH_dom"/>
</dbReference>
<gene>
    <name evidence="3" type="ORF">TMPK1_16730</name>
</gene>
<dbReference type="InterPro" id="IPR009061">
    <property type="entry name" value="DNA-bd_dom_put_sf"/>
</dbReference>
<dbReference type="GO" id="GO:0003677">
    <property type="term" value="F:DNA binding"/>
    <property type="evidence" value="ECO:0007669"/>
    <property type="project" value="UniProtKB-KW"/>
</dbReference>
<dbReference type="PROSITE" id="PS00552">
    <property type="entry name" value="HTH_MERR_1"/>
    <property type="match status" value="1"/>
</dbReference>
<dbReference type="SUPFAM" id="SSF46955">
    <property type="entry name" value="Putative DNA-binding domain"/>
    <property type="match status" value="1"/>
</dbReference>
<dbReference type="PROSITE" id="PS50937">
    <property type="entry name" value="HTH_MERR_2"/>
    <property type="match status" value="1"/>
</dbReference>
<dbReference type="GO" id="GO:0003700">
    <property type="term" value="F:DNA-binding transcription factor activity"/>
    <property type="evidence" value="ECO:0007669"/>
    <property type="project" value="InterPro"/>
</dbReference>
<protein>
    <submittedName>
        <fullName evidence="3">Transcriptional regulator</fullName>
    </submittedName>
</protein>
<proteinExistence type="predicted"/>
<sequence length="125" mass="14375">MKIGTLAARSGISVDTLRYYEKIGLLPKVDRDSGGRRAYGETDLSWIEFLLKLKATSMPMRDRIEYARLRAEGAHTASARREILERHREALLARRAELDACIELMDRKITMYEALENQTDELPCM</sequence>
<dbReference type="RefSeq" id="WP_420242540.1">
    <property type="nucleotide sequence ID" value="NZ_BOPV01000001.1"/>
</dbReference>
<dbReference type="Gene3D" id="1.10.1660.10">
    <property type="match status" value="1"/>
</dbReference>
<dbReference type="PANTHER" id="PTHR30204:SF98">
    <property type="entry name" value="HTH-TYPE TRANSCRIPTIONAL REGULATOR ADHR"/>
    <property type="match status" value="1"/>
</dbReference>
<keyword evidence="1" id="KW-0238">DNA-binding</keyword>
<organism evidence="3 4">
    <name type="scientific">Roseiterribacter gracilis</name>
    <dbReference type="NCBI Taxonomy" id="2812848"/>
    <lineage>
        <taxon>Bacteria</taxon>
        <taxon>Pseudomonadati</taxon>
        <taxon>Pseudomonadota</taxon>
        <taxon>Alphaproteobacteria</taxon>
        <taxon>Rhodospirillales</taxon>
        <taxon>Roseiterribacteraceae</taxon>
        <taxon>Roseiterribacter</taxon>
    </lineage>
</organism>
<dbReference type="CDD" id="cd01109">
    <property type="entry name" value="HTH_YyaN"/>
    <property type="match status" value="1"/>
</dbReference>
<dbReference type="SMART" id="SM00422">
    <property type="entry name" value="HTH_MERR"/>
    <property type="match status" value="1"/>
</dbReference>
<name>A0A8S8XDW8_9PROT</name>
<dbReference type="InterPro" id="IPR047057">
    <property type="entry name" value="MerR_fam"/>
</dbReference>
<dbReference type="Pfam" id="PF00376">
    <property type="entry name" value="MerR"/>
    <property type="match status" value="1"/>
</dbReference>
<dbReference type="PRINTS" id="PR00040">
    <property type="entry name" value="HTHMERR"/>
</dbReference>
<dbReference type="Proteomes" id="UP000681075">
    <property type="component" value="Unassembled WGS sequence"/>
</dbReference>
<reference evidence="3" key="1">
    <citation type="submission" date="2021-02" db="EMBL/GenBank/DDBJ databases">
        <title>Genome sequence of Rhodospirillales sp. strain TMPK1 isolated from soil.</title>
        <authorList>
            <person name="Nakai R."/>
            <person name="Kusada H."/>
            <person name="Tamaki H."/>
        </authorList>
    </citation>
    <scope>NUCLEOTIDE SEQUENCE</scope>
    <source>
        <strain evidence="3">TMPK1</strain>
    </source>
</reference>
<keyword evidence="4" id="KW-1185">Reference proteome</keyword>
<dbReference type="PANTHER" id="PTHR30204">
    <property type="entry name" value="REDOX-CYCLING DRUG-SENSING TRANSCRIPTIONAL ACTIVATOR SOXR"/>
    <property type="match status" value="1"/>
</dbReference>
<feature type="domain" description="HTH merR-type" evidence="2">
    <location>
        <begin position="1"/>
        <end position="69"/>
    </location>
</feature>
<dbReference type="EMBL" id="BOPV01000001">
    <property type="protein sequence ID" value="GIL39436.1"/>
    <property type="molecule type" value="Genomic_DNA"/>
</dbReference>
<dbReference type="AlphaFoldDB" id="A0A8S8XDW8"/>
<evidence type="ECO:0000259" key="2">
    <source>
        <dbReference type="PROSITE" id="PS50937"/>
    </source>
</evidence>
<evidence type="ECO:0000313" key="3">
    <source>
        <dbReference type="EMBL" id="GIL39436.1"/>
    </source>
</evidence>
<evidence type="ECO:0000313" key="4">
    <source>
        <dbReference type="Proteomes" id="UP000681075"/>
    </source>
</evidence>
<comment type="caution">
    <text evidence="3">The sequence shown here is derived from an EMBL/GenBank/DDBJ whole genome shotgun (WGS) entry which is preliminary data.</text>
</comment>
<evidence type="ECO:0000256" key="1">
    <source>
        <dbReference type="ARBA" id="ARBA00023125"/>
    </source>
</evidence>
<accession>A0A8S8XDW8</accession>